<evidence type="ECO:0000256" key="5">
    <source>
        <dbReference type="PIRSR" id="PIRSR601613-1"/>
    </source>
</evidence>
<dbReference type="Gene3D" id="3.50.50.60">
    <property type="entry name" value="FAD/NAD(P)-binding domain"/>
    <property type="match status" value="1"/>
</dbReference>
<dbReference type="InterPro" id="IPR050703">
    <property type="entry name" value="Flavin_MAO"/>
</dbReference>
<accession>A0A3A3A313</accession>
<keyword evidence="9" id="KW-1185">Reference proteome</keyword>
<evidence type="ECO:0000256" key="4">
    <source>
        <dbReference type="ARBA" id="ARBA00048448"/>
    </source>
</evidence>
<comment type="similarity">
    <text evidence="2 6">Belongs to the flavin monoamine oxidase family.</text>
</comment>
<keyword evidence="3 6" id="KW-0560">Oxidoreductase</keyword>
<dbReference type="Pfam" id="PF01593">
    <property type="entry name" value="Amino_oxidase"/>
    <property type="match status" value="1"/>
</dbReference>
<gene>
    <name evidence="8" type="ORF">PHISCL_03934</name>
</gene>
<dbReference type="SUPFAM" id="SSF54373">
    <property type="entry name" value="FAD-linked reductases, C-terminal domain"/>
    <property type="match status" value="1"/>
</dbReference>
<protein>
    <recommendedName>
        <fullName evidence="6">Amine oxidase</fullName>
        <ecNumber evidence="6">1.4.3.-</ecNumber>
    </recommendedName>
</protein>
<feature type="binding site" evidence="5">
    <location>
        <position position="246"/>
    </location>
    <ligand>
        <name>FAD</name>
        <dbReference type="ChEBI" id="CHEBI:57692"/>
    </ligand>
</feature>
<dbReference type="InterPro" id="IPR002937">
    <property type="entry name" value="Amino_oxidase"/>
</dbReference>
<comment type="caution">
    <text evidence="8">The sequence shown here is derived from an EMBL/GenBank/DDBJ whole genome shotgun (WGS) entry which is preliminary data.</text>
</comment>
<dbReference type="STRING" id="2070753.A0A3A3A313"/>
<dbReference type="AlphaFoldDB" id="A0A3A3A313"/>
<feature type="binding site" evidence="5">
    <location>
        <position position="161"/>
    </location>
    <ligand>
        <name>substrate</name>
    </ligand>
</feature>
<dbReference type="PRINTS" id="PR00757">
    <property type="entry name" value="AMINEOXDASEF"/>
</dbReference>
<feature type="domain" description="Amine oxidase" evidence="7">
    <location>
        <begin position="106"/>
        <end position="269"/>
    </location>
</feature>
<evidence type="ECO:0000313" key="8">
    <source>
        <dbReference type="EMBL" id="RJE23741.1"/>
    </source>
</evidence>
<dbReference type="InterPro" id="IPR001613">
    <property type="entry name" value="Flavin_amine_oxidase"/>
</dbReference>
<dbReference type="EMBL" id="MVGC01000107">
    <property type="protein sequence ID" value="RJE23741.1"/>
    <property type="molecule type" value="Genomic_DNA"/>
</dbReference>
<evidence type="ECO:0000256" key="2">
    <source>
        <dbReference type="ARBA" id="ARBA00005995"/>
    </source>
</evidence>
<dbReference type="EC" id="1.4.3.-" evidence="6"/>
<reference evidence="9" key="1">
    <citation type="submission" date="2017-02" db="EMBL/GenBank/DDBJ databases">
        <authorList>
            <person name="Tafer H."/>
            <person name="Lopandic K."/>
        </authorList>
    </citation>
    <scope>NUCLEOTIDE SEQUENCE [LARGE SCALE GENOMIC DNA]</scope>
    <source>
        <strain evidence="9">CBS 366.77</strain>
    </source>
</reference>
<keyword evidence="6" id="KW-0274">FAD</keyword>
<dbReference type="Proteomes" id="UP000266188">
    <property type="component" value="Unassembled WGS sequence"/>
</dbReference>
<evidence type="ECO:0000256" key="1">
    <source>
        <dbReference type="ARBA" id="ARBA00001974"/>
    </source>
</evidence>
<dbReference type="PANTHER" id="PTHR43563:SF14">
    <property type="entry name" value="AMINE OXIDASE"/>
    <property type="match status" value="1"/>
</dbReference>
<dbReference type="PANTHER" id="PTHR43563">
    <property type="entry name" value="AMINE OXIDASE"/>
    <property type="match status" value="1"/>
</dbReference>
<dbReference type="OrthoDB" id="5046242at2759"/>
<dbReference type="InterPro" id="IPR036188">
    <property type="entry name" value="FAD/NAD-bd_sf"/>
</dbReference>
<organism evidence="8 9">
    <name type="scientific">Aspergillus sclerotialis</name>
    <dbReference type="NCBI Taxonomy" id="2070753"/>
    <lineage>
        <taxon>Eukaryota</taxon>
        <taxon>Fungi</taxon>
        <taxon>Dikarya</taxon>
        <taxon>Ascomycota</taxon>
        <taxon>Pezizomycotina</taxon>
        <taxon>Eurotiomycetes</taxon>
        <taxon>Eurotiomycetidae</taxon>
        <taxon>Eurotiales</taxon>
        <taxon>Aspergillaceae</taxon>
        <taxon>Aspergillus</taxon>
        <taxon>Aspergillus subgen. Polypaecilum</taxon>
    </lineage>
</organism>
<evidence type="ECO:0000256" key="6">
    <source>
        <dbReference type="RuleBase" id="RU362067"/>
    </source>
</evidence>
<proteinExistence type="inferred from homology"/>
<comment type="catalytic activity">
    <reaction evidence="4">
        <text>a secondary aliphatic amine + O2 + H2O = a primary amine + an aldehyde + H2O2</text>
        <dbReference type="Rhea" id="RHEA:26414"/>
        <dbReference type="ChEBI" id="CHEBI:15377"/>
        <dbReference type="ChEBI" id="CHEBI:15379"/>
        <dbReference type="ChEBI" id="CHEBI:16240"/>
        <dbReference type="ChEBI" id="CHEBI:17478"/>
        <dbReference type="ChEBI" id="CHEBI:58855"/>
        <dbReference type="ChEBI" id="CHEBI:65296"/>
        <dbReference type="EC" id="1.4.3.4"/>
    </reaction>
</comment>
<keyword evidence="6" id="KW-0285">Flavoprotein</keyword>
<name>A0A3A3A313_9EURO</name>
<sequence length="280" mass="31475">MASVASMLHILPKWLDFPSQFKPVIVSVLGGAWINDKLKPRVGNYMRRFGLDVVTQRLEGTAVTQASEKNVSSFLSADNITVDQYVRNLGALPKVAKTVNLWAEVMYGTILGDYNKAIVCYDKPWWRSEGFNGYFASYSGPLTLGRDTSVDGKDHYSLTCFVNGLPGRFWNKLPAHERHAAVLKQLSKVLKGNLEIFHPIEVFDQIWQHEELRRGALTPVHALDRLIEFASVYGRPLGNLHFVGTEYSTEWKGYMEGALCSGEEEARQVVEAMKEASAKF</sequence>
<evidence type="ECO:0000313" key="9">
    <source>
        <dbReference type="Proteomes" id="UP000266188"/>
    </source>
</evidence>
<dbReference type="GO" id="GO:0097621">
    <property type="term" value="F:monoamine oxidase activity"/>
    <property type="evidence" value="ECO:0007669"/>
    <property type="project" value="UniProtKB-EC"/>
</dbReference>
<dbReference type="SUPFAM" id="SSF51905">
    <property type="entry name" value="FAD/NAD(P)-binding domain"/>
    <property type="match status" value="1"/>
</dbReference>
<comment type="cofactor">
    <cofactor evidence="1 6">
        <name>FAD</name>
        <dbReference type="ChEBI" id="CHEBI:57692"/>
    </cofactor>
</comment>
<evidence type="ECO:0000259" key="7">
    <source>
        <dbReference type="Pfam" id="PF01593"/>
    </source>
</evidence>
<evidence type="ECO:0000256" key="3">
    <source>
        <dbReference type="ARBA" id="ARBA00023002"/>
    </source>
</evidence>